<keyword evidence="6" id="KW-1185">Reference proteome</keyword>
<keyword evidence="2" id="KW-0547">Nucleotide-binding</keyword>
<feature type="binding site" evidence="2">
    <location>
        <position position="30"/>
    </location>
    <ligand>
        <name>Mg(2+)</name>
        <dbReference type="ChEBI" id="CHEBI:18420"/>
        <label>3</label>
    </ligand>
</feature>
<dbReference type="InterPro" id="IPR016188">
    <property type="entry name" value="PurM-like_N"/>
</dbReference>
<gene>
    <name evidence="2" type="primary">thiL</name>
    <name evidence="5" type="ORF">AAY24_16905</name>
</gene>
<feature type="binding site" evidence="2">
    <location>
        <position position="122"/>
    </location>
    <ligand>
        <name>Mg(2+)</name>
        <dbReference type="ChEBI" id="CHEBI:18420"/>
        <label>1</label>
    </ligand>
</feature>
<name>A0A0F7K2H0_9GAMM</name>
<dbReference type="KEGG" id="seds:AAY24_16905"/>
<organism evidence="5 6">
    <name type="scientific">Sedimenticola thiotaurini</name>
    <dbReference type="NCBI Taxonomy" id="1543721"/>
    <lineage>
        <taxon>Bacteria</taxon>
        <taxon>Pseudomonadati</taxon>
        <taxon>Pseudomonadota</taxon>
        <taxon>Gammaproteobacteria</taxon>
        <taxon>Chromatiales</taxon>
        <taxon>Sedimenticolaceae</taxon>
        <taxon>Sedimenticola</taxon>
    </lineage>
</organism>
<dbReference type="GO" id="GO:0000287">
    <property type="term" value="F:magnesium ion binding"/>
    <property type="evidence" value="ECO:0007669"/>
    <property type="project" value="UniProtKB-UniRule"/>
</dbReference>
<feature type="binding site" evidence="2">
    <location>
        <position position="75"/>
    </location>
    <ligand>
        <name>Mg(2+)</name>
        <dbReference type="ChEBI" id="CHEBI:18420"/>
        <label>2</label>
    </ligand>
</feature>
<comment type="function">
    <text evidence="2">Catalyzes the ATP-dependent phosphorylation of thiamine-monophosphate (TMP) to form thiamine-pyrophosphate (TPP), the active form of vitamin B1.</text>
</comment>
<feature type="binding site" evidence="2">
    <location>
        <position position="54"/>
    </location>
    <ligand>
        <name>substrate</name>
    </ligand>
</feature>
<proteinExistence type="inferred from homology"/>
<keyword evidence="2" id="KW-0808">Transferase</keyword>
<feature type="binding site" evidence="2">
    <location>
        <position position="30"/>
    </location>
    <ligand>
        <name>Mg(2+)</name>
        <dbReference type="ChEBI" id="CHEBI:18420"/>
        <label>4</label>
    </ligand>
</feature>
<dbReference type="Pfam" id="PF02769">
    <property type="entry name" value="AIRS_C"/>
    <property type="match status" value="1"/>
</dbReference>
<comment type="catalytic activity">
    <reaction evidence="2">
        <text>thiamine phosphate + ATP = thiamine diphosphate + ADP</text>
        <dbReference type="Rhea" id="RHEA:15913"/>
        <dbReference type="ChEBI" id="CHEBI:30616"/>
        <dbReference type="ChEBI" id="CHEBI:37575"/>
        <dbReference type="ChEBI" id="CHEBI:58937"/>
        <dbReference type="ChEBI" id="CHEBI:456216"/>
        <dbReference type="EC" id="2.7.4.16"/>
    </reaction>
</comment>
<feature type="binding site" evidence="2">
    <location>
        <position position="210"/>
    </location>
    <ligand>
        <name>Mg(2+)</name>
        <dbReference type="ChEBI" id="CHEBI:18420"/>
        <label>3</label>
    </ligand>
</feature>
<feature type="binding site" evidence="2">
    <location>
        <position position="47"/>
    </location>
    <ligand>
        <name>Mg(2+)</name>
        <dbReference type="ChEBI" id="CHEBI:18420"/>
        <label>2</label>
    </ligand>
</feature>
<evidence type="ECO:0000259" key="3">
    <source>
        <dbReference type="Pfam" id="PF00586"/>
    </source>
</evidence>
<keyword evidence="2 5" id="KW-0418">Kinase</keyword>
<dbReference type="SUPFAM" id="SSF55326">
    <property type="entry name" value="PurM N-terminal domain-like"/>
    <property type="match status" value="1"/>
</dbReference>
<dbReference type="InterPro" id="IPR006283">
    <property type="entry name" value="ThiL-like"/>
</dbReference>
<dbReference type="InterPro" id="IPR036921">
    <property type="entry name" value="PurM-like_N_sf"/>
</dbReference>
<dbReference type="EMBL" id="CP011412">
    <property type="protein sequence ID" value="AKH21744.1"/>
    <property type="molecule type" value="Genomic_DNA"/>
</dbReference>
<feature type="binding site" evidence="2">
    <location>
        <position position="213"/>
    </location>
    <ligand>
        <name>Mg(2+)</name>
        <dbReference type="ChEBI" id="CHEBI:18420"/>
        <label>5</label>
    </ligand>
</feature>
<dbReference type="PANTHER" id="PTHR30270:SF0">
    <property type="entry name" value="THIAMINE-MONOPHOSPHATE KINASE"/>
    <property type="match status" value="1"/>
</dbReference>
<feature type="domain" description="PurM-like C-terminal" evidence="4">
    <location>
        <begin position="150"/>
        <end position="299"/>
    </location>
</feature>
<dbReference type="SUPFAM" id="SSF56042">
    <property type="entry name" value="PurM C-terminal domain-like"/>
    <property type="match status" value="1"/>
</dbReference>
<dbReference type="HAMAP" id="MF_02128">
    <property type="entry name" value="TMP_kinase"/>
    <property type="match status" value="1"/>
</dbReference>
<feature type="binding site" evidence="2">
    <location>
        <position position="212"/>
    </location>
    <ligand>
        <name>ATP</name>
        <dbReference type="ChEBI" id="CHEBI:30616"/>
    </ligand>
</feature>
<dbReference type="OrthoDB" id="9802811at2"/>
<dbReference type="PIRSF" id="PIRSF005303">
    <property type="entry name" value="Thiam_monoph_kin"/>
    <property type="match status" value="1"/>
</dbReference>
<comment type="miscellaneous">
    <text evidence="2">Reaction mechanism of ThiL seems to utilize a direct, inline transfer of the gamma-phosphate of ATP to TMP rather than a phosphorylated enzyme intermediate.</text>
</comment>
<dbReference type="GO" id="GO:0009030">
    <property type="term" value="F:thiamine-phosphate kinase activity"/>
    <property type="evidence" value="ECO:0007669"/>
    <property type="project" value="UniProtKB-UniRule"/>
</dbReference>
<dbReference type="PANTHER" id="PTHR30270">
    <property type="entry name" value="THIAMINE-MONOPHOSPHATE KINASE"/>
    <property type="match status" value="1"/>
</dbReference>
<dbReference type="NCBIfam" id="TIGR01379">
    <property type="entry name" value="thiL"/>
    <property type="match status" value="1"/>
</dbReference>
<feature type="domain" description="PurM-like N-terminal" evidence="3">
    <location>
        <begin position="28"/>
        <end position="138"/>
    </location>
</feature>
<dbReference type="Pfam" id="PF00586">
    <property type="entry name" value="AIRS"/>
    <property type="match status" value="1"/>
</dbReference>
<keyword evidence="2" id="KW-0067">ATP-binding</keyword>
<dbReference type="AlphaFoldDB" id="A0A0F7K2H0"/>
<dbReference type="GO" id="GO:0005524">
    <property type="term" value="F:ATP binding"/>
    <property type="evidence" value="ECO:0007669"/>
    <property type="project" value="UniProtKB-UniRule"/>
</dbReference>
<dbReference type="Proteomes" id="UP000034410">
    <property type="component" value="Chromosome"/>
</dbReference>
<dbReference type="Gene3D" id="3.30.1330.10">
    <property type="entry name" value="PurM-like, N-terminal domain"/>
    <property type="match status" value="1"/>
</dbReference>
<feature type="binding site" evidence="2">
    <location>
        <position position="75"/>
    </location>
    <ligand>
        <name>Mg(2+)</name>
        <dbReference type="ChEBI" id="CHEBI:18420"/>
        <label>4</label>
    </ligand>
</feature>
<protein>
    <recommendedName>
        <fullName evidence="2">Thiamine-monophosphate kinase</fullName>
        <shortName evidence="2">TMP kinase</shortName>
        <shortName evidence="2">Thiamine-phosphate kinase</shortName>
        <ecNumber evidence="2">2.7.4.16</ecNumber>
    </recommendedName>
</protein>
<dbReference type="GO" id="GO:0009228">
    <property type="term" value="P:thiamine biosynthetic process"/>
    <property type="evidence" value="ECO:0007669"/>
    <property type="project" value="UniProtKB-KW"/>
</dbReference>
<feature type="binding site" evidence="2">
    <location>
        <position position="47"/>
    </location>
    <ligand>
        <name>Mg(2+)</name>
        <dbReference type="ChEBI" id="CHEBI:18420"/>
        <label>1</label>
    </ligand>
</feature>
<feature type="binding site" evidence="2">
    <location>
        <begin position="121"/>
        <end position="122"/>
    </location>
    <ligand>
        <name>ATP</name>
        <dbReference type="ChEBI" id="CHEBI:30616"/>
    </ligand>
</feature>
<dbReference type="PATRIC" id="fig|1543721.4.peg.3496"/>
<dbReference type="EC" id="2.7.4.16" evidence="2"/>
<keyword evidence="1 2" id="KW-0784">Thiamine biosynthesis</keyword>
<dbReference type="GO" id="GO:0009229">
    <property type="term" value="P:thiamine diphosphate biosynthetic process"/>
    <property type="evidence" value="ECO:0007669"/>
    <property type="project" value="UniProtKB-UniRule"/>
</dbReference>
<feature type="binding site" evidence="2">
    <location>
        <position position="45"/>
    </location>
    <ligand>
        <name>Mg(2+)</name>
        <dbReference type="ChEBI" id="CHEBI:18420"/>
        <label>4</label>
    </ligand>
</feature>
<evidence type="ECO:0000313" key="6">
    <source>
        <dbReference type="Proteomes" id="UP000034410"/>
    </source>
</evidence>
<feature type="binding site" evidence="2">
    <location>
        <position position="317"/>
    </location>
    <ligand>
        <name>substrate</name>
    </ligand>
</feature>
<accession>A0A0F7K2H0</accession>
<evidence type="ECO:0000259" key="4">
    <source>
        <dbReference type="Pfam" id="PF02769"/>
    </source>
</evidence>
<dbReference type="InterPro" id="IPR036676">
    <property type="entry name" value="PurM-like_C_sf"/>
</dbReference>
<sequence>MPASEFQLIERYFARLGTTRADVVLGVGDDCALLQVPADRQLAVSMDTLVEGIHFFPDVDPESLGHKALAVNLSDLAAMGADPAWVTLALTLPKVDEAWLAGFCRGFARLAARYQVQLVGGDTTRGPLSISVQVHGFVEPGRALRRDQARPGDQIYVTGSLGDAGLALLAAGGGYDAGERLAVLQQQLDWPEPRVAASQALRHLCRCAIDISDGLLADLGHICEKSGLGATIRQAAIPLSEAVADYVHTTGDWSMPLAAGDDYELCLVIPAGQQAQVERIARTLAVPLTLIGQMESGAGIHCVDAAGNKVADLQGGYDHFRNA</sequence>
<feature type="binding site" evidence="2">
    <location>
        <position position="261"/>
    </location>
    <ligand>
        <name>substrate</name>
    </ligand>
</feature>
<keyword evidence="2" id="KW-0479">Metal-binding</keyword>
<evidence type="ECO:0000256" key="1">
    <source>
        <dbReference type="ARBA" id="ARBA00022977"/>
    </source>
</evidence>
<dbReference type="InterPro" id="IPR010918">
    <property type="entry name" value="PurM-like_C_dom"/>
</dbReference>
<feature type="binding site" evidence="2">
    <location>
        <position position="75"/>
    </location>
    <ligand>
        <name>Mg(2+)</name>
        <dbReference type="ChEBI" id="CHEBI:18420"/>
        <label>3</label>
    </ligand>
</feature>
<evidence type="ECO:0000256" key="2">
    <source>
        <dbReference type="HAMAP-Rule" id="MF_02128"/>
    </source>
</evidence>
<dbReference type="UniPathway" id="UPA00060">
    <property type="reaction ID" value="UER00142"/>
</dbReference>
<comment type="caution">
    <text evidence="2">Lacks conserved residue(s) required for the propagation of feature annotation.</text>
</comment>
<reference evidence="5 6" key="1">
    <citation type="journal article" date="2015" name="Genome Announc.">
        <title>Complete Genome Sequence of Sedimenticola thiotaurini Strain SIP-G1, a Polyphosphate- and Polyhydroxyalkanoate-Accumulating Sulfur-Oxidizing Gammaproteobacterium Isolated from Salt Marsh Sediments.</title>
        <authorList>
            <person name="Flood B.E."/>
            <person name="Jones D.S."/>
            <person name="Bailey J.V."/>
        </authorList>
    </citation>
    <scope>NUCLEOTIDE SEQUENCE [LARGE SCALE GENOMIC DNA]</scope>
    <source>
        <strain evidence="5 6">SIP-G1</strain>
    </source>
</reference>
<dbReference type="CDD" id="cd02194">
    <property type="entry name" value="ThiL"/>
    <property type="match status" value="1"/>
</dbReference>
<comment type="pathway">
    <text evidence="2">Cofactor biosynthesis; thiamine diphosphate biosynthesis; thiamine diphosphate from thiamine phosphate: step 1/1.</text>
</comment>
<dbReference type="Gene3D" id="3.90.650.10">
    <property type="entry name" value="PurM-like C-terminal domain"/>
    <property type="match status" value="1"/>
</dbReference>
<feature type="binding site" evidence="2">
    <location>
        <position position="146"/>
    </location>
    <ligand>
        <name>ATP</name>
        <dbReference type="ChEBI" id="CHEBI:30616"/>
    </ligand>
</feature>
<keyword evidence="2" id="KW-0460">Magnesium</keyword>
<evidence type="ECO:0000313" key="5">
    <source>
        <dbReference type="EMBL" id="AKH21744.1"/>
    </source>
</evidence>
<comment type="similarity">
    <text evidence="2">Belongs to the thiamine-monophosphate kinase family.</text>
</comment>